<comment type="function">
    <text evidence="1">May be involved in the biogenesis of curli organelles.</text>
</comment>
<protein>
    <recommendedName>
        <fullName evidence="2">Curli production assembly/transport component CsgE</fullName>
    </recommendedName>
</protein>
<keyword evidence="3" id="KW-0732">Signal</keyword>
<evidence type="ECO:0000256" key="3">
    <source>
        <dbReference type="ARBA" id="ARBA00022729"/>
    </source>
</evidence>
<dbReference type="EMBL" id="FQXG01000004">
    <property type="protein sequence ID" value="SHH77422.1"/>
    <property type="molecule type" value="Genomic_DNA"/>
</dbReference>
<evidence type="ECO:0000256" key="1">
    <source>
        <dbReference type="ARBA" id="ARBA00003989"/>
    </source>
</evidence>
<evidence type="ECO:0000313" key="5">
    <source>
        <dbReference type="Proteomes" id="UP000184268"/>
    </source>
</evidence>
<accession>A0A1M5VQA4</accession>
<reference evidence="4 5" key="1">
    <citation type="submission" date="2016-11" db="EMBL/GenBank/DDBJ databases">
        <authorList>
            <person name="Jaros S."/>
            <person name="Januszkiewicz K."/>
            <person name="Wedrychowicz H."/>
        </authorList>
    </citation>
    <scope>NUCLEOTIDE SEQUENCE [LARGE SCALE GENOMIC DNA]</scope>
    <source>
        <strain evidence="4 5">DSM 16917</strain>
    </source>
</reference>
<evidence type="ECO:0000256" key="2">
    <source>
        <dbReference type="ARBA" id="ARBA00014024"/>
    </source>
</evidence>
<keyword evidence="5" id="KW-1185">Reference proteome</keyword>
<name>A0A1M5VQA4_9GAMM</name>
<dbReference type="Proteomes" id="UP000184268">
    <property type="component" value="Unassembled WGS sequence"/>
</dbReference>
<organism evidence="4 5">
    <name type="scientific">Ferrimonas marina</name>
    <dbReference type="NCBI Taxonomy" id="299255"/>
    <lineage>
        <taxon>Bacteria</taxon>
        <taxon>Pseudomonadati</taxon>
        <taxon>Pseudomonadota</taxon>
        <taxon>Gammaproteobacteria</taxon>
        <taxon>Alteromonadales</taxon>
        <taxon>Ferrimonadaceae</taxon>
        <taxon>Ferrimonas</taxon>
    </lineage>
</organism>
<gene>
    <name evidence="4" type="ORF">SAMN02745129_2917</name>
</gene>
<dbReference type="InterPro" id="IPR018900">
    <property type="entry name" value="Curli_CsgE"/>
</dbReference>
<evidence type="ECO:0000313" key="4">
    <source>
        <dbReference type="EMBL" id="SHH77422.1"/>
    </source>
</evidence>
<sequence length="134" mass="15582">MDVGMRGNWARKLAVTWLVLLSVITPVRADVELDGILVDRTISRFGRDFLYYYGSYWRDLPGTQGFTVTVHETVYPEAGTKLWITVNQDKVYETYFGRRYNNMKERADQAMISTIEHVADVKANIMLGQHDEQW</sequence>
<dbReference type="STRING" id="299255.SAMN02745129_2917"/>
<dbReference type="AlphaFoldDB" id="A0A1M5VQA4"/>
<proteinExistence type="predicted"/>
<dbReference type="Pfam" id="PF10627">
    <property type="entry name" value="CsgE"/>
    <property type="match status" value="1"/>
</dbReference>